<feature type="domain" description="AB hydrolase-1" evidence="3">
    <location>
        <begin position="135"/>
        <end position="390"/>
    </location>
</feature>
<name>A0A1Z5JNT3_FISSO</name>
<dbReference type="Gene3D" id="3.40.50.1820">
    <property type="entry name" value="alpha/beta hydrolase"/>
    <property type="match status" value="1"/>
</dbReference>
<comment type="caution">
    <text evidence="4">The sequence shown here is derived from an EMBL/GenBank/DDBJ whole genome shotgun (WGS) entry which is preliminary data.</text>
</comment>
<evidence type="ECO:0000256" key="1">
    <source>
        <dbReference type="ARBA" id="ARBA00010884"/>
    </source>
</evidence>
<dbReference type="AlphaFoldDB" id="A0A1Z5JNT3"/>
<dbReference type="InterPro" id="IPR000952">
    <property type="entry name" value="AB_hydrolase_4_CS"/>
</dbReference>
<dbReference type="GO" id="GO:0034338">
    <property type="term" value="F:short-chain carboxylesterase activity"/>
    <property type="evidence" value="ECO:0007669"/>
    <property type="project" value="TreeGrafter"/>
</dbReference>
<dbReference type="InParanoid" id="A0A1Z5JNT3"/>
<dbReference type="SUPFAM" id="SSF53474">
    <property type="entry name" value="alpha/beta-Hydrolases"/>
    <property type="match status" value="1"/>
</dbReference>
<evidence type="ECO:0000256" key="2">
    <source>
        <dbReference type="SAM" id="SignalP"/>
    </source>
</evidence>
<dbReference type="Pfam" id="PF00561">
    <property type="entry name" value="Abhydrolase_1"/>
    <property type="match status" value="1"/>
</dbReference>
<dbReference type="PANTHER" id="PTHR10794:SF63">
    <property type="entry name" value="ALPHA_BETA HYDROLASE 1, ISOFORM A"/>
    <property type="match status" value="1"/>
</dbReference>
<evidence type="ECO:0000259" key="3">
    <source>
        <dbReference type="Pfam" id="PF00561"/>
    </source>
</evidence>
<dbReference type="EMBL" id="BDSP01000092">
    <property type="protein sequence ID" value="GAX15502.1"/>
    <property type="molecule type" value="Genomic_DNA"/>
</dbReference>
<proteinExistence type="inferred from homology"/>
<dbReference type="PANTHER" id="PTHR10794">
    <property type="entry name" value="ABHYDROLASE DOMAIN-CONTAINING PROTEIN"/>
    <property type="match status" value="1"/>
</dbReference>
<keyword evidence="2" id="KW-0732">Signal</keyword>
<dbReference type="InterPro" id="IPR029058">
    <property type="entry name" value="AB_hydrolase_fold"/>
</dbReference>
<dbReference type="InterPro" id="IPR000073">
    <property type="entry name" value="AB_hydrolase_1"/>
</dbReference>
<feature type="chain" id="PRO_5012328715" description="AB hydrolase-1 domain-containing protein" evidence="2">
    <location>
        <begin position="27"/>
        <end position="426"/>
    </location>
</feature>
<dbReference type="Proteomes" id="UP000198406">
    <property type="component" value="Unassembled WGS sequence"/>
</dbReference>
<accession>A0A1Z5JNT3</accession>
<reference evidence="4 5" key="1">
    <citation type="journal article" date="2015" name="Plant Cell">
        <title>Oil accumulation by the oleaginous diatom Fistulifera solaris as revealed by the genome and transcriptome.</title>
        <authorList>
            <person name="Tanaka T."/>
            <person name="Maeda Y."/>
            <person name="Veluchamy A."/>
            <person name="Tanaka M."/>
            <person name="Abida H."/>
            <person name="Marechal E."/>
            <person name="Bowler C."/>
            <person name="Muto M."/>
            <person name="Sunaga Y."/>
            <person name="Tanaka M."/>
            <person name="Yoshino T."/>
            <person name="Taniguchi T."/>
            <person name="Fukuda Y."/>
            <person name="Nemoto M."/>
            <person name="Matsumoto M."/>
            <person name="Wong P.S."/>
            <person name="Aburatani S."/>
            <person name="Fujibuchi W."/>
        </authorList>
    </citation>
    <scope>NUCLEOTIDE SEQUENCE [LARGE SCALE GENOMIC DNA]</scope>
    <source>
        <strain evidence="4 5">JPCC DA0580</strain>
    </source>
</reference>
<comment type="similarity">
    <text evidence="1">Belongs to the AB hydrolase superfamily. AB hydrolase 4 family.</text>
</comment>
<evidence type="ECO:0000313" key="5">
    <source>
        <dbReference type="Proteomes" id="UP000198406"/>
    </source>
</evidence>
<sequence length="426" mass="48272">MDHRCHRLRFILLCYYLVGLLPPGNALSSSSITQNLSSLQKQAATIANSFQPSEFRPWLKNQHVQTIGGFLLKENCAYLPPGDFEAAQHIAAAIVDKIYRPKASTQFWHHRERIETLDGDWFHADSRWVSRVDAPTVLIFHGLESSSESMLTQEMAQAFNDIGMHAICLNFRGCSGTPNNKLSGYHLGFTDDLHQYVARLTKQNSATPLYLAGFSMGANVVLKALGEMGEQAALDYNIRGAAALCPPLDQNRNAEFLARPGINRVIYTGNLLKQLKKRTQRMWEILCDGDEDTDMFDFRRTMAAQTVTEFDDAFHRGVNGFEDCWDYYRQTSCIHYLDKICIPTLLLGAKDDPFFDPVVWPIEKTREHGGAAPIKMVRTEHGGHLGYSFHQVETAEDERLRKNGISPPSWAQCELSRFLKHVESHY</sequence>
<gene>
    <name evidence="4" type="ORF">FisN_8Lh198</name>
</gene>
<organism evidence="4 5">
    <name type="scientific">Fistulifera solaris</name>
    <name type="common">Oleaginous diatom</name>
    <dbReference type="NCBI Taxonomy" id="1519565"/>
    <lineage>
        <taxon>Eukaryota</taxon>
        <taxon>Sar</taxon>
        <taxon>Stramenopiles</taxon>
        <taxon>Ochrophyta</taxon>
        <taxon>Bacillariophyta</taxon>
        <taxon>Bacillariophyceae</taxon>
        <taxon>Bacillariophycidae</taxon>
        <taxon>Naviculales</taxon>
        <taxon>Naviculaceae</taxon>
        <taxon>Fistulifera</taxon>
    </lineage>
</organism>
<evidence type="ECO:0000313" key="4">
    <source>
        <dbReference type="EMBL" id="GAX15502.1"/>
    </source>
</evidence>
<dbReference type="OrthoDB" id="247542at2759"/>
<dbReference type="GO" id="GO:0047372">
    <property type="term" value="F:monoacylglycerol lipase activity"/>
    <property type="evidence" value="ECO:0007669"/>
    <property type="project" value="TreeGrafter"/>
</dbReference>
<protein>
    <recommendedName>
        <fullName evidence="3">AB hydrolase-1 domain-containing protein</fullName>
    </recommendedName>
</protein>
<dbReference type="PROSITE" id="PS01133">
    <property type="entry name" value="UPF0017"/>
    <property type="match status" value="1"/>
</dbReference>
<keyword evidence="5" id="KW-1185">Reference proteome</keyword>
<feature type="signal peptide" evidence="2">
    <location>
        <begin position="1"/>
        <end position="26"/>
    </location>
</feature>
<dbReference type="InterPro" id="IPR050960">
    <property type="entry name" value="AB_hydrolase_4_sf"/>
</dbReference>